<evidence type="ECO:0000313" key="8">
    <source>
        <dbReference type="EMBL" id="AOC37727.1"/>
    </source>
</evidence>
<evidence type="ECO:0000256" key="6">
    <source>
        <dbReference type="ARBA" id="ARBA00022857"/>
    </source>
</evidence>
<dbReference type="PANTHER" id="PTHR42802:SF1">
    <property type="entry name" value="L-ORNITHINE N(5)-MONOOXYGENASE"/>
    <property type="match status" value="1"/>
</dbReference>
<accession>A0A3G1E6A2</accession>
<comment type="similarity">
    <text evidence="3">Belongs to the lysine N(6)-hydroxylase/L-ornithine N(5)-oxygenase family.</text>
</comment>
<dbReference type="GO" id="GO:0016491">
    <property type="term" value="F:oxidoreductase activity"/>
    <property type="evidence" value="ECO:0007669"/>
    <property type="project" value="UniProtKB-KW"/>
</dbReference>
<dbReference type="InterPro" id="IPR025700">
    <property type="entry name" value="Lys/Orn_oxygenase"/>
</dbReference>
<dbReference type="Gene3D" id="3.50.50.60">
    <property type="entry name" value="FAD/NAD(P)-binding domain"/>
    <property type="match status" value="1"/>
</dbReference>
<dbReference type="PANTHER" id="PTHR42802">
    <property type="entry name" value="MONOOXYGENASE"/>
    <property type="match status" value="1"/>
</dbReference>
<proteinExistence type="inferred from homology"/>
<dbReference type="SUPFAM" id="SSF51905">
    <property type="entry name" value="FAD/NAD(P)-binding domain"/>
    <property type="match status" value="1"/>
</dbReference>
<keyword evidence="4" id="KW-0285">Flavoprotein</keyword>
<evidence type="ECO:0000256" key="2">
    <source>
        <dbReference type="ARBA" id="ARBA00004924"/>
    </source>
</evidence>
<name>A0A3G1E6A2_9GAMM</name>
<comment type="pathway">
    <text evidence="2">Siderophore biosynthesis.</text>
</comment>
<sequence length="445" mass="50750">MPDNTLDFIAIGLGPFNLSLACLAEPLDDLSGLVLDENPQFDWHPGMMLENARLQTPFLSDLVTLADPTSPYSFLNYLKAQGRIYSFYIRESFFLLRREYNQYCQWAASQLGNVRFNTRVETIHYDDDENHYVVQARCTRSGEEQQFRARRLVLGTGPRPAVPSCCEQLDDSAIHSSGYLDHKAELQAQPSITVLGSGQSAAEIFHDLLQDVDRHGYQLNWITRSPRFFPLEYSKLTLEMTSPEYVDYFHDLPAQTRDDLVTNQKHLYKGINTDLINDIFDLLYTKRLVAEAPVNLLTNSRLESARFCSDSQHHELAFRHLEQDRPFSLNTAGLVLATGYQYQEPDFLKGIAGRIRRDDCGRFAVGRNYSIDHQSQEIFVQNAELHTHGFVTPDLGMACYRNAWILRELTGREPYAIEQAIAFQQFGAPESQWVAQGTGSLMEPA</sequence>
<evidence type="ECO:0000256" key="4">
    <source>
        <dbReference type="ARBA" id="ARBA00022630"/>
    </source>
</evidence>
<dbReference type="InterPro" id="IPR036188">
    <property type="entry name" value="FAD/NAD-bd_sf"/>
</dbReference>
<evidence type="ECO:0000256" key="5">
    <source>
        <dbReference type="ARBA" id="ARBA00022827"/>
    </source>
</evidence>
<evidence type="ECO:0000256" key="1">
    <source>
        <dbReference type="ARBA" id="ARBA00001974"/>
    </source>
</evidence>
<dbReference type="Pfam" id="PF13434">
    <property type="entry name" value="Lys_Orn_oxgnase"/>
    <property type="match status" value="1"/>
</dbReference>
<keyword evidence="7" id="KW-0560">Oxidoreductase</keyword>
<keyword evidence="6" id="KW-0521">NADP</keyword>
<reference evidence="8" key="1">
    <citation type="journal article" date="2016" name="Aust. J. Chem. 0">
        <title>Genome-Guided Discovery of Natural Products and Biosynthetic Pathways from Australia's Untapped Microbial Megadiversity.</title>
        <authorList>
            <person name="Kalaitzis J.A."/>
            <person name="Ingrey S.D."/>
            <person name="Chau R."/>
            <person name="Simon Y."/>
            <person name="Neilan B.A."/>
        </authorList>
    </citation>
    <scope>NUCLEOTIDE SEQUENCE</scope>
    <source>
        <strain evidence="8">SB12</strain>
    </source>
</reference>
<organism evidence="8">
    <name type="scientific">Marinobacter sp. SB12</name>
    <dbReference type="NCBI Taxonomy" id="403206"/>
    <lineage>
        <taxon>Bacteria</taxon>
        <taxon>Pseudomonadati</taxon>
        <taxon>Pseudomonadota</taxon>
        <taxon>Gammaproteobacteria</taxon>
        <taxon>Pseudomonadales</taxon>
        <taxon>Marinobacteraceae</taxon>
        <taxon>Marinobacter</taxon>
    </lineage>
</organism>
<evidence type="ECO:0000256" key="7">
    <source>
        <dbReference type="ARBA" id="ARBA00023002"/>
    </source>
</evidence>
<dbReference type="AlphaFoldDB" id="A0A3G1E6A2"/>
<comment type="cofactor">
    <cofactor evidence="1">
        <name>FAD</name>
        <dbReference type="ChEBI" id="CHEBI:57692"/>
    </cofactor>
</comment>
<protein>
    <submittedName>
        <fullName evidence="8">DesB</fullName>
    </submittedName>
</protein>
<evidence type="ECO:0000256" key="3">
    <source>
        <dbReference type="ARBA" id="ARBA00007588"/>
    </source>
</evidence>
<keyword evidence="5" id="KW-0274">FAD</keyword>
<dbReference type="EMBL" id="KU695563">
    <property type="protein sequence ID" value="AOC37727.1"/>
    <property type="molecule type" value="Genomic_DNA"/>
</dbReference>